<name>A0A257LST9_UNCW3</name>
<dbReference type="InterPro" id="IPR053728">
    <property type="entry name" value="Alginate_Permeability_Chnl"/>
</dbReference>
<dbReference type="EMBL" id="NMUJ01000057">
    <property type="protein sequence ID" value="OYV02727.1"/>
    <property type="molecule type" value="Genomic_DNA"/>
</dbReference>
<organism evidence="1 2">
    <name type="scientific">candidate division WOR-3 bacterium 4484_18</name>
    <dbReference type="NCBI Taxonomy" id="2020626"/>
    <lineage>
        <taxon>Bacteria</taxon>
        <taxon>Bacteria division WOR-3</taxon>
    </lineage>
</organism>
<dbReference type="Gene3D" id="2.40.160.100">
    <property type="match status" value="1"/>
</dbReference>
<evidence type="ECO:0008006" key="3">
    <source>
        <dbReference type="Google" id="ProtNLM"/>
    </source>
</evidence>
<evidence type="ECO:0000313" key="1">
    <source>
        <dbReference type="EMBL" id="OYV02727.1"/>
    </source>
</evidence>
<accession>A0A257LST9</accession>
<gene>
    <name evidence="1" type="ORF">CGW93_04065</name>
</gene>
<dbReference type="Proteomes" id="UP000216312">
    <property type="component" value="Unassembled WGS sequence"/>
</dbReference>
<reference evidence="2" key="1">
    <citation type="submission" date="2017-07" db="EMBL/GenBank/DDBJ databases">
        <title>Novel pathways for hydrocarbon cycling and metabolic interdependencies in hydrothermal sediment communities.</title>
        <authorList>
            <person name="Dombrowski N."/>
            <person name="Seitz K."/>
            <person name="Teske A."/>
            <person name="Baker B."/>
        </authorList>
    </citation>
    <scope>NUCLEOTIDE SEQUENCE [LARGE SCALE GENOMIC DNA]</scope>
</reference>
<sequence length="423" mass="46611">MKKLALISMVILLGSSGLLLAEAKVTWGGLFYTYGFFWNNADFNKDTKDGDMYYYVHGDIGATAELDGITIVGRVTDWGVFGKHPISGAGQEGVGAHFKELYLTINKIFDSPVSLSIGKKHVCYGYEFFDGGEDGVMGVVANISTETFNGDIFAYRLEENGGLGYVGSYTSVVPPDMELLGFYGTLNLMDGKVGISPYVFIRRKMAIDTTLGDKPMWFGVHSEGSPATGVDYVVEFTMMGGKNEIADISYGGMHYMAKVGYSTGPFSFGVAYAAFSGDDTATTDKYELYTAPLDGPYTYGFYKWWPGFGPAHTMFTPYSFACVADWDWWMTNENVLDVYVGYASGPISVRFDFFGYGFDKEADGIEKTGLLTRGQEVAAFVYYNYNDIVDLGFTAGMFMPNKDYFGDEATNALGGYFFVFKSF</sequence>
<evidence type="ECO:0000313" key="2">
    <source>
        <dbReference type="Proteomes" id="UP000216312"/>
    </source>
</evidence>
<protein>
    <recommendedName>
        <fullName evidence="3">Alginate export domain-containing protein</fullName>
    </recommendedName>
</protein>
<comment type="caution">
    <text evidence="1">The sequence shown here is derived from an EMBL/GenBank/DDBJ whole genome shotgun (WGS) entry which is preliminary data.</text>
</comment>
<dbReference type="AlphaFoldDB" id="A0A257LST9"/>
<proteinExistence type="predicted"/>